<feature type="binding site" evidence="9">
    <location>
        <begin position="284"/>
        <end position="286"/>
    </location>
    <ligand>
        <name>ATP</name>
        <dbReference type="ChEBI" id="CHEBI:30616"/>
    </ligand>
</feature>
<evidence type="ECO:0000313" key="12">
    <source>
        <dbReference type="Proteomes" id="UP000198755"/>
    </source>
</evidence>
<dbReference type="PROSITE" id="PS01076">
    <property type="entry name" value="ACETATE_KINASE_2"/>
    <property type="match status" value="1"/>
</dbReference>
<evidence type="ECO:0000256" key="3">
    <source>
        <dbReference type="ARBA" id="ARBA00022679"/>
    </source>
</evidence>
<dbReference type="InterPro" id="IPR000890">
    <property type="entry name" value="Aliphatic_acid_kin_short-chain"/>
</dbReference>
<feature type="binding site" evidence="9">
    <location>
        <position position="380"/>
    </location>
    <ligand>
        <name>Mg(2+)</name>
        <dbReference type="ChEBI" id="CHEBI:18420"/>
    </ligand>
</feature>
<protein>
    <recommendedName>
        <fullName evidence="9">Acetate kinase</fullName>
        <ecNumber evidence="9">2.7.2.1</ecNumber>
    </recommendedName>
    <alternativeName>
        <fullName evidence="9">Acetokinase</fullName>
    </alternativeName>
</protein>
<dbReference type="GO" id="GO:0006085">
    <property type="term" value="P:acetyl-CoA biosynthetic process"/>
    <property type="evidence" value="ECO:0007669"/>
    <property type="project" value="UniProtKB-UniRule"/>
</dbReference>
<feature type="binding site" evidence="9">
    <location>
        <begin position="329"/>
        <end position="333"/>
    </location>
    <ligand>
        <name>ATP</name>
        <dbReference type="ChEBI" id="CHEBI:30616"/>
    </ligand>
</feature>
<dbReference type="OrthoDB" id="9802453at2"/>
<dbReference type="GO" id="GO:0006083">
    <property type="term" value="P:acetate metabolic process"/>
    <property type="evidence" value="ECO:0007669"/>
    <property type="project" value="TreeGrafter"/>
</dbReference>
<dbReference type="SUPFAM" id="SSF53067">
    <property type="entry name" value="Actin-like ATPase domain"/>
    <property type="match status" value="2"/>
</dbReference>
<evidence type="ECO:0000256" key="8">
    <source>
        <dbReference type="ARBA" id="ARBA00022842"/>
    </source>
</evidence>
<accession>A0A1I4AZD0</accession>
<dbReference type="Gene3D" id="3.30.420.40">
    <property type="match status" value="2"/>
</dbReference>
<dbReference type="PANTHER" id="PTHR21060">
    <property type="entry name" value="ACETATE KINASE"/>
    <property type="match status" value="1"/>
</dbReference>
<feature type="site" description="Transition state stabilizer" evidence="9">
    <location>
        <position position="182"/>
    </location>
</feature>
<dbReference type="PRINTS" id="PR00471">
    <property type="entry name" value="ACETATEKNASE"/>
</dbReference>
<dbReference type="NCBIfam" id="TIGR00016">
    <property type="entry name" value="ackA"/>
    <property type="match status" value="1"/>
</dbReference>
<comment type="catalytic activity">
    <reaction evidence="9">
        <text>acetate + ATP = acetyl phosphate + ADP</text>
        <dbReference type="Rhea" id="RHEA:11352"/>
        <dbReference type="ChEBI" id="CHEBI:22191"/>
        <dbReference type="ChEBI" id="CHEBI:30089"/>
        <dbReference type="ChEBI" id="CHEBI:30616"/>
        <dbReference type="ChEBI" id="CHEBI:456216"/>
        <dbReference type="EC" id="2.7.2.1"/>
    </reaction>
</comment>
<feature type="binding site" evidence="9">
    <location>
        <position position="16"/>
    </location>
    <ligand>
        <name>ATP</name>
        <dbReference type="ChEBI" id="CHEBI:30616"/>
    </ligand>
</feature>
<dbReference type="Pfam" id="PF00871">
    <property type="entry name" value="Acetate_kinase"/>
    <property type="match status" value="1"/>
</dbReference>
<keyword evidence="7 9" id="KW-0067">ATP-binding</keyword>
<feature type="binding site" evidence="9">
    <location>
        <position position="9"/>
    </location>
    <ligand>
        <name>Mg(2+)</name>
        <dbReference type="ChEBI" id="CHEBI:18420"/>
    </ligand>
</feature>
<evidence type="ECO:0000256" key="5">
    <source>
        <dbReference type="ARBA" id="ARBA00022741"/>
    </source>
</evidence>
<dbReference type="UniPathway" id="UPA00340">
    <property type="reaction ID" value="UER00458"/>
</dbReference>
<organism evidence="11 12">
    <name type="scientific">Methylocapsa palsarum</name>
    <dbReference type="NCBI Taxonomy" id="1612308"/>
    <lineage>
        <taxon>Bacteria</taxon>
        <taxon>Pseudomonadati</taxon>
        <taxon>Pseudomonadota</taxon>
        <taxon>Alphaproteobacteria</taxon>
        <taxon>Hyphomicrobiales</taxon>
        <taxon>Beijerinckiaceae</taxon>
        <taxon>Methylocapsa</taxon>
    </lineage>
</organism>
<dbReference type="InterPro" id="IPR023865">
    <property type="entry name" value="Aliphatic_acid_kinase_CS"/>
</dbReference>
<feature type="active site" description="Proton donor/acceptor" evidence="9">
    <location>
        <position position="151"/>
    </location>
</feature>
<proteinExistence type="inferred from homology"/>
<dbReference type="InterPro" id="IPR043129">
    <property type="entry name" value="ATPase_NBD"/>
</dbReference>
<sequence>MSRHVVTLNAGSSSIKFALFELNGGEPVALAIGLVEMLADTRRLKVSNGAGATIHEDAWRDVADASFHTDALRRILAWRSGAFPTANVVAAGHRVVHGGVRYDAPVLVTDEVLRELEALIPLAPLHQPHNIAGILAAREAWPHVRQVACFDTAFHRAHPFVNDVFALPRKFYDEGVRRYGFHGLSYQYVIEKLRTIAPLYAAGRVVVAHLGNGASMCAIRDGHSIGSSMGFTALDGLPMGTRCGQLDPGVVLYLMQEKKLSAEAIADLLYRESGLKGLSGLSHDMRVLEASDTTEARQAIEYFVFRIRRELGGLAAVLEGIDAVVFCGGIGEHAWRVREGVLEGMEWIGVELDRSANLESRQVISSERSRVRVFVIPTNEEAMIARQTTDVLDRESAAAAA</sequence>
<dbReference type="EMBL" id="FOSN01000012">
    <property type="protein sequence ID" value="SFK61992.1"/>
    <property type="molecule type" value="Genomic_DNA"/>
</dbReference>
<keyword evidence="2 9" id="KW-0963">Cytoplasm</keyword>
<evidence type="ECO:0000256" key="4">
    <source>
        <dbReference type="ARBA" id="ARBA00022723"/>
    </source>
</evidence>
<dbReference type="GO" id="GO:0005524">
    <property type="term" value="F:ATP binding"/>
    <property type="evidence" value="ECO:0007669"/>
    <property type="project" value="UniProtKB-KW"/>
</dbReference>
<keyword evidence="12" id="KW-1185">Reference proteome</keyword>
<feature type="binding site" evidence="9">
    <location>
        <position position="94"/>
    </location>
    <ligand>
        <name>substrate</name>
    </ligand>
</feature>
<reference evidence="11 12" key="1">
    <citation type="submission" date="2016-10" db="EMBL/GenBank/DDBJ databases">
        <authorList>
            <person name="de Groot N.N."/>
        </authorList>
    </citation>
    <scope>NUCLEOTIDE SEQUENCE [LARGE SCALE GENOMIC DNA]</scope>
    <source>
        <strain evidence="11 12">NE2</strain>
    </source>
</reference>
<dbReference type="GO" id="GO:0008776">
    <property type="term" value="F:acetate kinase activity"/>
    <property type="evidence" value="ECO:0007669"/>
    <property type="project" value="UniProtKB-UniRule"/>
</dbReference>
<gene>
    <name evidence="9" type="primary">ackA</name>
    <name evidence="11" type="ORF">SAMN05444581_11256</name>
</gene>
<dbReference type="GO" id="GO:0000287">
    <property type="term" value="F:magnesium ion binding"/>
    <property type="evidence" value="ECO:0007669"/>
    <property type="project" value="UniProtKB-UniRule"/>
</dbReference>
<feature type="site" description="Transition state stabilizer" evidence="9">
    <location>
        <position position="242"/>
    </location>
</feature>
<evidence type="ECO:0000256" key="1">
    <source>
        <dbReference type="ARBA" id="ARBA00008748"/>
    </source>
</evidence>
<dbReference type="PROSITE" id="PS01075">
    <property type="entry name" value="ACETATE_KINASE_1"/>
    <property type="match status" value="1"/>
</dbReference>
<dbReference type="STRING" id="1612308.SAMN05444581_11256"/>
<dbReference type="GO" id="GO:0005829">
    <property type="term" value="C:cytosol"/>
    <property type="evidence" value="ECO:0007669"/>
    <property type="project" value="TreeGrafter"/>
</dbReference>
<dbReference type="HAMAP" id="MF_00020">
    <property type="entry name" value="Acetate_kinase"/>
    <property type="match status" value="1"/>
</dbReference>
<keyword evidence="8 9" id="KW-0460">Magnesium</keyword>
<comment type="similarity">
    <text evidence="1 9 10">Belongs to the acetokinase family.</text>
</comment>
<evidence type="ECO:0000256" key="7">
    <source>
        <dbReference type="ARBA" id="ARBA00022840"/>
    </source>
</evidence>
<keyword evidence="6 9" id="KW-0418">Kinase</keyword>
<dbReference type="Proteomes" id="UP000198755">
    <property type="component" value="Unassembled WGS sequence"/>
</dbReference>
<dbReference type="EC" id="2.7.2.1" evidence="9"/>
<dbReference type="AlphaFoldDB" id="A0A1I4AZD0"/>
<evidence type="ECO:0000256" key="6">
    <source>
        <dbReference type="ARBA" id="ARBA00022777"/>
    </source>
</evidence>
<feature type="binding site" evidence="9">
    <location>
        <begin position="209"/>
        <end position="213"/>
    </location>
    <ligand>
        <name>ATP</name>
        <dbReference type="ChEBI" id="CHEBI:30616"/>
    </ligand>
</feature>
<name>A0A1I4AZD0_9HYPH</name>
<dbReference type="InterPro" id="IPR004372">
    <property type="entry name" value="Ac/propionate_kinase"/>
</dbReference>
<dbReference type="RefSeq" id="WP_091684461.1">
    <property type="nucleotide sequence ID" value="NZ_FOSN01000012.1"/>
</dbReference>
<evidence type="ECO:0000256" key="10">
    <source>
        <dbReference type="RuleBase" id="RU003835"/>
    </source>
</evidence>
<keyword evidence="4 9" id="KW-0479">Metal-binding</keyword>
<keyword evidence="3 9" id="KW-0808">Transferase</keyword>
<dbReference type="PIRSF" id="PIRSF000722">
    <property type="entry name" value="Acetate_prop_kin"/>
    <property type="match status" value="1"/>
</dbReference>
<comment type="subunit">
    <text evidence="9">Homodimer.</text>
</comment>
<comment type="function">
    <text evidence="9">Catalyzes the formation of acetyl phosphate from acetate and ATP. Can also catalyze the reverse reaction.</text>
</comment>
<keyword evidence="5 9" id="KW-0547">Nucleotide-binding</keyword>
<evidence type="ECO:0000313" key="11">
    <source>
        <dbReference type="EMBL" id="SFK61992.1"/>
    </source>
</evidence>
<comment type="subcellular location">
    <subcellularLocation>
        <location evidence="9">Cytoplasm</location>
    </subcellularLocation>
</comment>
<evidence type="ECO:0000256" key="2">
    <source>
        <dbReference type="ARBA" id="ARBA00022490"/>
    </source>
</evidence>
<dbReference type="PANTHER" id="PTHR21060:SF21">
    <property type="entry name" value="ACETATE KINASE"/>
    <property type="match status" value="1"/>
</dbReference>
<comment type="pathway">
    <text evidence="9">Metabolic intermediate biosynthesis; acetyl-CoA biosynthesis; acetyl-CoA from acetate: step 1/2.</text>
</comment>
<comment type="cofactor">
    <cofactor evidence="9">
        <name>Mg(2+)</name>
        <dbReference type="ChEBI" id="CHEBI:18420"/>
    </cofactor>
    <cofactor evidence="9">
        <name>Mn(2+)</name>
        <dbReference type="ChEBI" id="CHEBI:29035"/>
    </cofactor>
    <text evidence="9">Mg(2+). Can also accept Mn(2+).</text>
</comment>
<evidence type="ECO:0000256" key="9">
    <source>
        <dbReference type="HAMAP-Rule" id="MF_00020"/>
    </source>
</evidence>